<dbReference type="OrthoDB" id="10274148at2759"/>
<dbReference type="Proteomes" id="UP000649617">
    <property type="component" value="Unassembled WGS sequence"/>
</dbReference>
<dbReference type="AlphaFoldDB" id="A0A812JYK9"/>
<reference evidence="2" key="1">
    <citation type="submission" date="2021-02" db="EMBL/GenBank/DDBJ databases">
        <authorList>
            <person name="Dougan E. K."/>
            <person name="Rhodes N."/>
            <person name="Thang M."/>
            <person name="Chan C."/>
        </authorList>
    </citation>
    <scope>NUCLEOTIDE SEQUENCE</scope>
</reference>
<accession>A0A812JYK9</accession>
<organism evidence="2 3">
    <name type="scientific">Symbiodinium pilosum</name>
    <name type="common">Dinoflagellate</name>
    <dbReference type="NCBI Taxonomy" id="2952"/>
    <lineage>
        <taxon>Eukaryota</taxon>
        <taxon>Sar</taxon>
        <taxon>Alveolata</taxon>
        <taxon>Dinophyceae</taxon>
        <taxon>Suessiales</taxon>
        <taxon>Symbiodiniaceae</taxon>
        <taxon>Symbiodinium</taxon>
    </lineage>
</organism>
<protein>
    <submittedName>
        <fullName evidence="2">Uncharacterized protein</fullName>
    </submittedName>
</protein>
<proteinExistence type="predicted"/>
<name>A0A812JYK9_SYMPI</name>
<feature type="compositionally biased region" description="Basic and acidic residues" evidence="1">
    <location>
        <begin position="370"/>
        <end position="381"/>
    </location>
</feature>
<feature type="non-terminal residue" evidence="2">
    <location>
        <position position="381"/>
    </location>
</feature>
<evidence type="ECO:0000313" key="2">
    <source>
        <dbReference type="EMBL" id="CAE7218544.1"/>
    </source>
</evidence>
<evidence type="ECO:0000313" key="3">
    <source>
        <dbReference type="Proteomes" id="UP000649617"/>
    </source>
</evidence>
<evidence type="ECO:0000256" key="1">
    <source>
        <dbReference type="SAM" id="MobiDB-lite"/>
    </source>
</evidence>
<sequence>MNFFPKYLGPGDAWSVPVAAAVIFPLICFVLPLKSEKPLLNLKKVALVAASGPDVEATPADMTQGASAISGSSSSFEMVDMGMASLELCFKATEELLRSHCGNMVEVGSVAISAEWQGGVVLHASCSADLLARLVELEWAAALDLKPSINEIVEELWALQEAAPSEPDSEVLTPDVVAVARLCDVPAQKEQLDLAKLGLDTSTIDWSTALDAPEGHVLLVQPAKDDASNICLKCFYVKRGSFNKLKIMDLLAVLFLVPTLQDKFANLRRNHVRVICANPKARPRHESIDVKMYTEKKTSKYVDFQQEGDWLSVDEYFFQKAPADAKKKYKTSAAKKNWKKVLVGTRMSVDKLKRDEHESGQQMEAAFQRDGLKIEMDTNTK</sequence>
<gene>
    <name evidence="2" type="ORF">SPIL2461_LOCUS2764</name>
</gene>
<comment type="caution">
    <text evidence="2">The sequence shown here is derived from an EMBL/GenBank/DDBJ whole genome shotgun (WGS) entry which is preliminary data.</text>
</comment>
<keyword evidence="3" id="KW-1185">Reference proteome</keyword>
<dbReference type="EMBL" id="CAJNIZ010003094">
    <property type="protein sequence ID" value="CAE7218544.1"/>
    <property type="molecule type" value="Genomic_DNA"/>
</dbReference>
<feature type="region of interest" description="Disordered" evidence="1">
    <location>
        <begin position="353"/>
        <end position="381"/>
    </location>
</feature>